<dbReference type="InterPro" id="IPR005877">
    <property type="entry name" value="YSIRK_signal_dom"/>
</dbReference>
<dbReference type="Pfam" id="PF04650">
    <property type="entry name" value="YSIRK_signal"/>
    <property type="match status" value="1"/>
</dbReference>
<proteinExistence type="predicted"/>
<evidence type="ECO:0000259" key="2">
    <source>
        <dbReference type="Pfam" id="PF04650"/>
    </source>
</evidence>
<gene>
    <name evidence="3" type="ORF">HMPREF0501_01357</name>
</gene>
<evidence type="ECO:0000313" key="4">
    <source>
        <dbReference type="Proteomes" id="UP000003987"/>
    </source>
</evidence>
<dbReference type="AlphaFoldDB" id="C7XX72"/>
<keyword evidence="4" id="KW-1185">Reference proteome</keyword>
<dbReference type="HOGENOM" id="CLU_2954683_0_0_9"/>
<evidence type="ECO:0000256" key="1">
    <source>
        <dbReference type="ARBA" id="ARBA00022729"/>
    </source>
</evidence>
<dbReference type="RefSeq" id="WP_006917240.1">
    <property type="nucleotide sequence ID" value="NZ_GG698805.1"/>
</dbReference>
<dbReference type="NCBIfam" id="TIGR01168">
    <property type="entry name" value="YSIRK_signal"/>
    <property type="match status" value="1"/>
</dbReference>
<dbReference type="STRING" id="575594.HMPREF0501_01357"/>
<accession>C7XX72</accession>
<dbReference type="OrthoDB" id="2324743at2"/>
<organism evidence="3 4">
    <name type="scientific">Limosilactobacillus coleohominis 101-4-CHN</name>
    <dbReference type="NCBI Taxonomy" id="575594"/>
    <lineage>
        <taxon>Bacteria</taxon>
        <taxon>Bacillati</taxon>
        <taxon>Bacillota</taxon>
        <taxon>Bacilli</taxon>
        <taxon>Lactobacillales</taxon>
        <taxon>Lactobacillaceae</taxon>
        <taxon>Limosilactobacillus</taxon>
    </lineage>
</organism>
<evidence type="ECO:0000313" key="3">
    <source>
        <dbReference type="EMBL" id="EEU29892.1"/>
    </source>
</evidence>
<reference evidence="3 4" key="1">
    <citation type="submission" date="2009-06" db="EMBL/GenBank/DDBJ databases">
        <title>The Genome Sequence of Lactobacillus coleohominis strain 101-4-CHN.</title>
        <authorList>
            <consortium name="The Broad Institute Genome Sequencing Platform"/>
            <person name="Ward D."/>
            <person name="Young S.K."/>
            <person name="Zeng Q."/>
            <person name="Koehrsen M."/>
            <person name="Alvarado L."/>
            <person name="Berlin A."/>
            <person name="Borenstein D."/>
            <person name="Chen Z."/>
            <person name="Engels R."/>
            <person name="Freedman E."/>
            <person name="Gellesch M."/>
            <person name="Goldberg J."/>
            <person name="Griggs A."/>
            <person name="Gujja S."/>
            <person name="Heiman D."/>
            <person name="Hepburn T."/>
            <person name="Howarth C."/>
            <person name="Jen D."/>
            <person name="Larson L."/>
            <person name="Lewis B."/>
            <person name="Mehta T."/>
            <person name="Park D."/>
            <person name="Pearson M."/>
            <person name="Roberts A."/>
            <person name="Saif S."/>
            <person name="Shea T."/>
            <person name="Shenoy N."/>
            <person name="Sisk P."/>
            <person name="Stolte C."/>
            <person name="Sykes S."/>
            <person name="Walk T."/>
            <person name="White J."/>
            <person name="Yandava C."/>
            <person name="Liu Y."/>
            <person name="Xu Q."/>
            <person name="Lander E."/>
            <person name="Nusbaum C."/>
            <person name="Galagan J."/>
            <person name="Birren B."/>
        </authorList>
    </citation>
    <scope>NUCLEOTIDE SEQUENCE [LARGE SCALE GENOMIC DNA]</scope>
    <source>
        <strain evidence="3 4">101-4-CHN</strain>
    </source>
</reference>
<name>C7XX72_9LACO</name>
<feature type="domain" description="YSIRK Gram-positive signal peptide" evidence="2">
    <location>
        <begin position="9"/>
        <end position="31"/>
    </location>
</feature>
<sequence length="59" mass="6324">MNCNNYGAKQRFGLRKLSIGIVSVMLGLTMYGVNTAHADGNPSNITTNVNTNRIVSQPA</sequence>
<dbReference type="Proteomes" id="UP000003987">
    <property type="component" value="Unassembled WGS sequence"/>
</dbReference>
<keyword evidence="1" id="KW-0732">Signal</keyword>
<dbReference type="EMBL" id="GG698805">
    <property type="protein sequence ID" value="EEU29892.1"/>
    <property type="molecule type" value="Genomic_DNA"/>
</dbReference>
<protein>
    <submittedName>
        <fullName evidence="3">Gram-positive signal peptide protein, YSIRK family</fullName>
    </submittedName>
</protein>